<feature type="region of interest" description="Disordered" evidence="8">
    <location>
        <begin position="942"/>
        <end position="978"/>
    </location>
</feature>
<feature type="transmembrane region" description="Helical" evidence="9">
    <location>
        <begin position="1511"/>
        <end position="1533"/>
    </location>
</feature>
<dbReference type="GO" id="GO:0033698">
    <property type="term" value="C:Rpd3L complex"/>
    <property type="evidence" value="ECO:0007669"/>
    <property type="project" value="UniProtKB-ARBA"/>
</dbReference>
<feature type="region of interest" description="Disordered" evidence="8">
    <location>
        <begin position="1864"/>
        <end position="1921"/>
    </location>
</feature>
<protein>
    <recommendedName>
        <fullName evidence="10">Histone deacetylase interacting domain-containing protein</fullName>
    </recommendedName>
</protein>
<feature type="compositionally biased region" description="Pro residues" evidence="8">
    <location>
        <begin position="431"/>
        <end position="441"/>
    </location>
</feature>
<feature type="region of interest" description="Disordered" evidence="8">
    <location>
        <begin position="1772"/>
        <end position="1824"/>
    </location>
</feature>
<proteinExistence type="predicted"/>
<keyword evidence="4" id="KW-0805">Transcription regulation</keyword>
<evidence type="ECO:0000259" key="10">
    <source>
        <dbReference type="SMART" id="SM00761"/>
    </source>
</evidence>
<reference evidence="11 12" key="1">
    <citation type="journal article" name="Sci. Rep.">
        <title>Telomere-to-telomere assembled and centromere annotated genomes of the two main subspecies of the button mushroom Agaricus bisporus reveal especially polymorphic chromosome ends.</title>
        <authorList>
            <person name="Sonnenberg A.S.M."/>
            <person name="Sedaghat-Telgerd N."/>
            <person name="Lavrijssen B."/>
            <person name="Ohm R.A."/>
            <person name="Hendrickx P.M."/>
            <person name="Scholtmeijer K."/>
            <person name="Baars J.J.P."/>
            <person name="van Peer A."/>
        </authorList>
    </citation>
    <scope>NUCLEOTIDE SEQUENCE [LARGE SCALE GENOMIC DNA]</scope>
    <source>
        <strain evidence="11 12">H119_p4</strain>
    </source>
</reference>
<organism evidence="11 12">
    <name type="scientific">Agaricus bisporus var. burnettii</name>
    <dbReference type="NCBI Taxonomy" id="192524"/>
    <lineage>
        <taxon>Eukaryota</taxon>
        <taxon>Fungi</taxon>
        <taxon>Dikarya</taxon>
        <taxon>Basidiomycota</taxon>
        <taxon>Agaricomycotina</taxon>
        <taxon>Agaricomycetes</taxon>
        <taxon>Agaricomycetidae</taxon>
        <taxon>Agaricales</taxon>
        <taxon>Agaricineae</taxon>
        <taxon>Agaricaceae</taxon>
        <taxon>Agaricus</taxon>
    </lineage>
</organism>
<dbReference type="PANTHER" id="PTHR12346:SF0">
    <property type="entry name" value="SIN3A, ISOFORM G"/>
    <property type="match status" value="1"/>
</dbReference>
<dbReference type="GO" id="GO:0000122">
    <property type="term" value="P:negative regulation of transcription by RNA polymerase II"/>
    <property type="evidence" value="ECO:0007669"/>
    <property type="project" value="TreeGrafter"/>
</dbReference>
<dbReference type="InterPro" id="IPR003822">
    <property type="entry name" value="PAH"/>
</dbReference>
<feature type="compositionally biased region" description="Polar residues" evidence="8">
    <location>
        <begin position="913"/>
        <end position="923"/>
    </location>
</feature>
<dbReference type="SUPFAM" id="SSF47762">
    <property type="entry name" value="PAH2 domain"/>
    <property type="match status" value="3"/>
</dbReference>
<dbReference type="FunFam" id="1.20.1160.11:FF:000003">
    <property type="entry name" value="Paired amphipathic helix SIN3-like protein"/>
    <property type="match status" value="1"/>
</dbReference>
<dbReference type="Pfam" id="PF16879">
    <property type="entry name" value="Sin3a_C"/>
    <property type="match status" value="1"/>
</dbReference>
<dbReference type="SMART" id="SM00761">
    <property type="entry name" value="HDAC_interact"/>
    <property type="match status" value="1"/>
</dbReference>
<gene>
    <name evidence="11" type="ORF">Agabi119p4_337</name>
</gene>
<evidence type="ECO:0000256" key="6">
    <source>
        <dbReference type="ARBA" id="ARBA00023242"/>
    </source>
</evidence>
<dbReference type="GO" id="GO:0010628">
    <property type="term" value="P:positive regulation of gene expression"/>
    <property type="evidence" value="ECO:0007669"/>
    <property type="project" value="UniProtKB-ARBA"/>
</dbReference>
<feature type="compositionally biased region" description="Acidic residues" evidence="8">
    <location>
        <begin position="1790"/>
        <end position="1799"/>
    </location>
</feature>
<dbReference type="Pfam" id="PF08295">
    <property type="entry name" value="Sin3_corepress"/>
    <property type="match status" value="1"/>
</dbReference>
<feature type="region of interest" description="Disordered" evidence="8">
    <location>
        <begin position="287"/>
        <end position="306"/>
    </location>
</feature>
<evidence type="ECO:0000256" key="9">
    <source>
        <dbReference type="SAM" id="Phobius"/>
    </source>
</evidence>
<feature type="compositionally biased region" description="Low complexity" evidence="8">
    <location>
        <begin position="1720"/>
        <end position="1729"/>
    </location>
</feature>
<dbReference type="FunFam" id="1.20.1160.11:FF:000001">
    <property type="entry name" value="Paired amphipathic helix protein Sin3"/>
    <property type="match status" value="1"/>
</dbReference>
<feature type="region of interest" description="Disordered" evidence="8">
    <location>
        <begin position="1295"/>
        <end position="1329"/>
    </location>
</feature>
<feature type="compositionally biased region" description="Polar residues" evidence="8">
    <location>
        <begin position="1735"/>
        <end position="1744"/>
    </location>
</feature>
<evidence type="ECO:0000313" key="11">
    <source>
        <dbReference type="EMBL" id="KAF7784172.1"/>
    </source>
</evidence>
<feature type="compositionally biased region" description="Acidic residues" evidence="8">
    <location>
        <begin position="1879"/>
        <end position="1888"/>
    </location>
</feature>
<evidence type="ECO:0000256" key="4">
    <source>
        <dbReference type="ARBA" id="ARBA00023015"/>
    </source>
</evidence>
<dbReference type="InterPro" id="IPR013194">
    <property type="entry name" value="HDAC_interact_dom"/>
</dbReference>
<keyword evidence="3" id="KW-0677">Repeat</keyword>
<feature type="compositionally biased region" description="Basic residues" evidence="8">
    <location>
        <begin position="1593"/>
        <end position="1607"/>
    </location>
</feature>
<evidence type="ECO:0000256" key="5">
    <source>
        <dbReference type="ARBA" id="ARBA00023163"/>
    </source>
</evidence>
<feature type="compositionally biased region" description="Basic and acidic residues" evidence="8">
    <location>
        <begin position="17"/>
        <end position="30"/>
    </location>
</feature>
<dbReference type="FunFam" id="1.20.1160.11:FF:000002">
    <property type="entry name" value="Paired amphipathic helix protein SIN3"/>
    <property type="match status" value="1"/>
</dbReference>
<feature type="region of interest" description="Disordered" evidence="8">
    <location>
        <begin position="178"/>
        <end position="240"/>
    </location>
</feature>
<evidence type="ECO:0000313" key="12">
    <source>
        <dbReference type="Proteomes" id="UP000629468"/>
    </source>
</evidence>
<feature type="region of interest" description="Disordered" evidence="8">
    <location>
        <begin position="1543"/>
        <end position="1571"/>
    </location>
</feature>
<feature type="compositionally biased region" description="Polar residues" evidence="8">
    <location>
        <begin position="78"/>
        <end position="90"/>
    </location>
</feature>
<feature type="domain" description="Histone deacetylase interacting" evidence="10">
    <location>
        <begin position="596"/>
        <end position="697"/>
    </location>
</feature>
<feature type="compositionally biased region" description="Low complexity" evidence="8">
    <location>
        <begin position="1636"/>
        <end position="1662"/>
    </location>
</feature>
<feature type="compositionally biased region" description="Polar residues" evidence="8">
    <location>
        <begin position="1892"/>
        <end position="1907"/>
    </location>
</feature>
<feature type="region of interest" description="Disordered" evidence="8">
    <location>
        <begin position="1588"/>
        <end position="1746"/>
    </location>
</feature>
<sequence length="1921" mass="212954">MAEQLPRGSERLPGASAREEENKPSGEDKSIFPLGTHAGASLALFHPTPTPLPFSIPQALSVLPLDPVLLVDMKSHTSKPGSPLPQSDPLSSEAGRPLNVTDALSYLDAVKIQFAERPEVYNQFLDIMKDFKSQNIDTPGVIDRVSKLFNGNPYLIQGFNTFLPVGYRIEVSVDPSDPNTITVTTPQGTTTKSTNGTVISPRPPRDPQALPPPGHGNPLLYPPSAPPPAPTANIPGSRSHTPAAYHITPHGQVPFDLNALPPAFQPGQPSQPSNQVAAAASFLGNLHGRQAPPAANSAAQVDKDGNGQFNNAIQYLNKIKLRYSDDPETYKQFLDVLQTYKKDTTPALQAQVSLQVQHLFKDAPELLAEFKVFLGEVGGPPNGIVILPQPSGNANSPWIGSDNISSSPAVVPGKKAQSTRRKKRGMEREPTPVPQGKPLPPRAKKAKTHHTADPGSPSYSPYLVPQSPQPPPAPIYHSGAQSLTMSLHPHVPSSTQVRSPNGTTSADKLLFFDRAKKSLENREVYEEFLKLLSLFSKEIIDLKTLVERTKVFLGEGELMTEFKGLVGWDDKVENVEGGPPGSIRTGPPEALLALPVDDGEGPSYRRLPDSEIRLACSGRDQLCRSVLNDEWVSHPTWASEEAGFMTHKKNSFEEALHKSEEERHEYHVVIEGLAKTIAVLEPVYIRIEEMSNEERVNFKLKPDLGGTCKAIYQRTIKRIYGKENVNEIWQNLQECPAVAVPVVLARLKAKDEEWRRLQREFSRTWREVDSKNFYKSLDHQGITFKQNDKKNITAKHFVADIESIKALQLATWEREGKKAFAHGSVGHQLEYSFSDMNVMIDALKMVCTFLDHSQAHYSLQERRSVEKFLRTFIPLLCMYPAAEFNAAWGPFDGGNEDDVMHEAAERSGGRRSVGSTHSNSMHSSGVPANDLRRKLLKMAREKEIEREREREKGNRKVSGSTIGSRAATPMSDRSPAPLRNGFESGVYDVWIKEAKATVENVNNGGMLERPFFTNTTFYTLVRLLQMLYSRFMMCKEIGQELAREKHASLLANRVAVELGLDDPNGPAVVLSQSTEILGEDCTTEKANVVYMYLIHACDKLFDSELDQATFEEHMRWFFGNKAYLLFTLDKLMMALVKQVQTIWSDSKCRELWSLLQAAQASDTVSRQDIVRYRREAEQHAGQDDHLYKLQWVRETQSMRISLLGPDDPSTENRTSRSERWRDYVNTYVLKTPTEWVPASRGGESAVYLRRNRRAGEGKREAKKESTMKIRVDVRTYKVVYEAGGEEAVWRVEKDEEGGRVREEERRKSKQHAPFLPAVHSAPRPQRRARANWSRVPLWLGIRACPAALSHMAKPIARPPRPSPTAPAVPSAALLSLLGPLIAASPRAAASPAPPPFLCPSIYSSPAPEPTIQSRSLPPPPPPHNNRRSPVAGGRRALPLRFEEGEDGVWRRVHTYTLYGSTLCTQPCQLPTNALGSNEVSDFNASNLTTFKETLPSGWFEKPDPSENRTTLIFALSLVLAIFISFFIIGCLFWRKSLRRRRKRRDLEMRTRRKSRSDLTSQSRIDARKEVKERQKIWARATARWRQNALYTARTRRGRRPPSPRSQHRASSVLLPISSPPHSPVPDDASSVLTPQASSDARSASPRSSIDSHTSTISSPSSPRENADSPHTPLSVTLDSSSSSSPPAYRQRTLAGPSTRPHLASNERLNPDSLIPPSPRPSHLSPLSSPTGGKSPLSSHGSQTPRVPVHAAHVATDDKTLLARLADLAERPPGEITRPVRSSHEVSVPVWEDEELEDFTESSSADPSNSASQLPYPPPPSKGKMAESSFYAYRCSFEEFSESIDPETGPCAPPFEALGRPALGDMVMLPSAPPLVGEEFPPEIPDDGDSHDPPQTSDRIQERPTTAAPQPLSDGNLPGYRP</sequence>
<keyword evidence="6 7" id="KW-0539">Nucleus</keyword>
<evidence type="ECO:0000256" key="2">
    <source>
        <dbReference type="ARBA" id="ARBA00022491"/>
    </source>
</evidence>
<dbReference type="InterPro" id="IPR036600">
    <property type="entry name" value="PAH_sf"/>
</dbReference>
<feature type="compositionally biased region" description="Basic and acidic residues" evidence="8">
    <location>
        <begin position="942"/>
        <end position="954"/>
    </location>
</feature>
<dbReference type="PROSITE" id="PS51477">
    <property type="entry name" value="PAH"/>
    <property type="match status" value="2"/>
</dbReference>
<feature type="region of interest" description="Disordered" evidence="8">
    <location>
        <begin position="1"/>
        <end position="32"/>
    </location>
</feature>
<feature type="compositionally biased region" description="Low complexity" evidence="8">
    <location>
        <begin position="1801"/>
        <end position="1811"/>
    </location>
</feature>
<feature type="compositionally biased region" description="Low complexity" evidence="8">
    <location>
        <begin position="178"/>
        <end position="200"/>
    </location>
</feature>
<evidence type="ECO:0000256" key="1">
    <source>
        <dbReference type="ARBA" id="ARBA00004123"/>
    </source>
</evidence>
<evidence type="ECO:0000256" key="8">
    <source>
        <dbReference type="SAM" id="MobiDB-lite"/>
    </source>
</evidence>
<dbReference type="PANTHER" id="PTHR12346">
    <property type="entry name" value="SIN3B-RELATED"/>
    <property type="match status" value="1"/>
</dbReference>
<feature type="compositionally biased region" description="Basic and acidic residues" evidence="8">
    <location>
        <begin position="1295"/>
        <end position="1306"/>
    </location>
</feature>
<keyword evidence="9" id="KW-0472">Membrane</keyword>
<evidence type="ECO:0000256" key="3">
    <source>
        <dbReference type="ARBA" id="ARBA00022737"/>
    </source>
</evidence>
<keyword evidence="9" id="KW-0812">Transmembrane</keyword>
<dbReference type="InterPro" id="IPR031693">
    <property type="entry name" value="Sin3_C"/>
</dbReference>
<feature type="region of interest" description="Disordered" evidence="8">
    <location>
        <begin position="397"/>
        <end position="479"/>
    </location>
</feature>
<dbReference type="EMBL" id="JABXXO010000001">
    <property type="protein sequence ID" value="KAF7784172.1"/>
    <property type="molecule type" value="Genomic_DNA"/>
</dbReference>
<feature type="compositionally biased region" description="Low complexity" evidence="8">
    <location>
        <begin position="456"/>
        <end position="466"/>
    </location>
</feature>
<dbReference type="InterPro" id="IPR039774">
    <property type="entry name" value="Sin3-like"/>
</dbReference>
<comment type="subcellular location">
    <subcellularLocation>
        <location evidence="1 7">Nucleus</location>
    </subcellularLocation>
</comment>
<comment type="caution">
    <text evidence="11">The sequence shown here is derived from an EMBL/GenBank/DDBJ whole genome shotgun (WGS) entry which is preliminary data.</text>
</comment>
<dbReference type="Proteomes" id="UP000629468">
    <property type="component" value="Unassembled WGS sequence"/>
</dbReference>
<dbReference type="Gene3D" id="1.20.1160.11">
    <property type="entry name" value="Paired amphipathic helix"/>
    <property type="match status" value="3"/>
</dbReference>
<keyword evidence="9" id="KW-1133">Transmembrane helix</keyword>
<feature type="region of interest" description="Disordered" evidence="8">
    <location>
        <begin position="1401"/>
        <end position="1435"/>
    </location>
</feature>
<keyword evidence="5" id="KW-0804">Transcription</keyword>
<accession>A0A8H7FAH5</accession>
<dbReference type="Pfam" id="PF02671">
    <property type="entry name" value="PAH"/>
    <property type="match status" value="3"/>
</dbReference>
<keyword evidence="2" id="KW-0678">Repressor</keyword>
<name>A0A8H7FAH5_AGABI</name>
<feature type="region of interest" description="Disordered" evidence="8">
    <location>
        <begin position="903"/>
        <end position="927"/>
    </location>
</feature>
<feature type="compositionally biased region" description="Pro residues" evidence="8">
    <location>
        <begin position="209"/>
        <end position="230"/>
    </location>
</feature>
<feature type="region of interest" description="Disordered" evidence="8">
    <location>
        <begin position="74"/>
        <end position="95"/>
    </location>
</feature>
<evidence type="ECO:0000256" key="7">
    <source>
        <dbReference type="PROSITE-ProRule" id="PRU00810"/>
    </source>
</evidence>
<feature type="compositionally biased region" description="Polar residues" evidence="8">
    <location>
        <begin position="397"/>
        <end position="408"/>
    </location>
</feature>
<dbReference type="GO" id="GO:0003714">
    <property type="term" value="F:transcription corepressor activity"/>
    <property type="evidence" value="ECO:0007669"/>
    <property type="project" value="InterPro"/>
</dbReference>